<reference evidence="6" key="1">
    <citation type="submission" date="2018-02" db="EMBL/GenBank/DDBJ databases">
        <title>Genome sequence of Desulfocucumis palustris strain NAW-5.</title>
        <authorList>
            <person name="Watanabe M."/>
            <person name="Kojima H."/>
            <person name="Fukui M."/>
        </authorList>
    </citation>
    <scope>NUCLEOTIDE SEQUENCE [LARGE SCALE GENOMIC DNA]</scope>
    <source>
        <strain evidence="6">NAW-5</strain>
    </source>
</reference>
<dbReference type="PANTHER" id="PTHR30265:SF4">
    <property type="entry name" value="KOW MOTIF FAMILY PROTEIN, EXPRESSED"/>
    <property type="match status" value="1"/>
</dbReference>
<dbReference type="Gene3D" id="3.30.70.940">
    <property type="entry name" value="NusG, N-terminal domain"/>
    <property type="match status" value="1"/>
</dbReference>
<keyword evidence="6" id="KW-1185">Reference proteome</keyword>
<dbReference type="SUPFAM" id="SSF82679">
    <property type="entry name" value="N-utilization substance G protein NusG, N-terminal domain"/>
    <property type="match status" value="1"/>
</dbReference>
<feature type="domain" description="NusG-like N-terminal" evidence="4">
    <location>
        <begin position="6"/>
        <end position="103"/>
    </location>
</feature>
<dbReference type="SUPFAM" id="SSF50104">
    <property type="entry name" value="Translation proteins SH3-like domain"/>
    <property type="match status" value="1"/>
</dbReference>
<comment type="caution">
    <text evidence="5">The sequence shown here is derived from an EMBL/GenBank/DDBJ whole genome shotgun (WGS) entry which is preliminary data.</text>
</comment>
<proteinExistence type="predicted"/>
<keyword evidence="2" id="KW-0805">Transcription regulation</keyword>
<keyword evidence="3" id="KW-0804">Transcription</keyword>
<dbReference type="GO" id="GO:0031564">
    <property type="term" value="P:transcription antitermination"/>
    <property type="evidence" value="ECO:0007669"/>
    <property type="project" value="UniProtKB-KW"/>
</dbReference>
<gene>
    <name evidence="5" type="ORF">DCCM_2111</name>
</gene>
<dbReference type="NCBIfam" id="NF033641">
    <property type="entry name" value="antiterm_LoaP"/>
    <property type="match status" value="1"/>
</dbReference>
<dbReference type="InterPro" id="IPR006645">
    <property type="entry name" value="NGN-like_dom"/>
</dbReference>
<evidence type="ECO:0000313" key="6">
    <source>
        <dbReference type="Proteomes" id="UP000239549"/>
    </source>
</evidence>
<dbReference type="CDD" id="cd06091">
    <property type="entry name" value="KOW_NusG"/>
    <property type="match status" value="1"/>
</dbReference>
<dbReference type="Pfam" id="PF02357">
    <property type="entry name" value="NusG"/>
    <property type="match status" value="1"/>
</dbReference>
<dbReference type="GO" id="GO:0006354">
    <property type="term" value="P:DNA-templated transcription elongation"/>
    <property type="evidence" value="ECO:0007669"/>
    <property type="project" value="InterPro"/>
</dbReference>
<protein>
    <submittedName>
        <fullName evidence="5">Transcription antitermination NusG-related protein</fullName>
    </submittedName>
</protein>
<dbReference type="EMBL" id="BFAV01000071">
    <property type="protein sequence ID" value="GBF33014.1"/>
    <property type="molecule type" value="Genomic_DNA"/>
</dbReference>
<evidence type="ECO:0000256" key="1">
    <source>
        <dbReference type="ARBA" id="ARBA00022814"/>
    </source>
</evidence>
<dbReference type="CDD" id="cd08000">
    <property type="entry name" value="NGN"/>
    <property type="match status" value="1"/>
</dbReference>
<dbReference type="AlphaFoldDB" id="A0A2L2XAL4"/>
<evidence type="ECO:0000313" key="5">
    <source>
        <dbReference type="EMBL" id="GBF33014.1"/>
    </source>
</evidence>
<name>A0A2L2XAL4_9FIRM</name>
<evidence type="ECO:0000259" key="4">
    <source>
        <dbReference type="Pfam" id="PF02357"/>
    </source>
</evidence>
<dbReference type="InterPro" id="IPR043425">
    <property type="entry name" value="NusG-like"/>
</dbReference>
<organism evidence="5 6">
    <name type="scientific">Desulfocucumis palustris</name>
    <dbReference type="NCBI Taxonomy" id="1898651"/>
    <lineage>
        <taxon>Bacteria</taxon>
        <taxon>Bacillati</taxon>
        <taxon>Bacillota</taxon>
        <taxon>Clostridia</taxon>
        <taxon>Eubacteriales</taxon>
        <taxon>Desulfocucumaceae</taxon>
        <taxon>Desulfocucumis</taxon>
    </lineage>
</organism>
<evidence type="ECO:0000256" key="3">
    <source>
        <dbReference type="ARBA" id="ARBA00023163"/>
    </source>
</evidence>
<evidence type="ECO:0000256" key="2">
    <source>
        <dbReference type="ARBA" id="ARBA00023015"/>
    </source>
</evidence>
<dbReference type="InterPro" id="IPR047663">
    <property type="entry name" value="Transcription_antiterm_LoaP"/>
</dbReference>
<sequence length="171" mass="19838">MISILQWYVLRTISGKEEKALFLIQKLFHDVKIIFPKRRLSWRKKGKIIYVIKPLFSGYLFAAANYEQIEELHQWLRIQKANIWFVKVGNLLTPIDNHEMELIQKLMCNGDIVDSSEIQKNGESVMIVKGPLVGLEGIIEQYSKRNRRVVIKVNIGGEERRVELEGTSVSV</sequence>
<keyword evidence="1" id="KW-0889">Transcription antitermination</keyword>
<dbReference type="PANTHER" id="PTHR30265">
    <property type="entry name" value="RHO-INTERACTING TRANSCRIPTION TERMINATION FACTOR NUSG"/>
    <property type="match status" value="1"/>
</dbReference>
<accession>A0A2L2XAL4</accession>
<dbReference type="Proteomes" id="UP000239549">
    <property type="component" value="Unassembled WGS sequence"/>
</dbReference>
<dbReference type="InterPro" id="IPR036735">
    <property type="entry name" value="NGN_dom_sf"/>
</dbReference>
<dbReference type="InterPro" id="IPR008991">
    <property type="entry name" value="Translation_prot_SH3-like_sf"/>
</dbReference>